<dbReference type="PANTHER" id="PTHR10091:SF3">
    <property type="entry name" value="ALDOSE 1-EPIMERASE"/>
    <property type="match status" value="1"/>
</dbReference>
<dbReference type="PANTHER" id="PTHR10091">
    <property type="entry name" value="ALDOSE-1-EPIMERASE"/>
    <property type="match status" value="1"/>
</dbReference>
<proteinExistence type="inferred from homology"/>
<dbReference type="PIRSF" id="PIRSF005096">
    <property type="entry name" value="GALM"/>
    <property type="match status" value="1"/>
</dbReference>
<feature type="chain" id="PRO_5042859731" description="Aldose 1-epimerase" evidence="9">
    <location>
        <begin position="24"/>
        <end position="359"/>
    </location>
</feature>
<comment type="pathway">
    <text evidence="1 5">Carbohydrate metabolism; hexose metabolism.</text>
</comment>
<feature type="signal peptide" evidence="9">
    <location>
        <begin position="1"/>
        <end position="23"/>
    </location>
</feature>
<sequence length="359" mass="40072">MNMMSKVFLTFSLLLGILLVAQAHGTEKEIGFYQLKRGDLKLNLTNYGATVVSVIVPDKHGNLDDITLGYDDIEQYKNDSWYFGALIGRVANRIGHARFTLDRHTYKLPANDHGNTLHGGFTGFSDVIWTVKGHKEDSYITFTYDSHDNEQGFPGRVEVAVTYMLVGRNKYAVKMIAKPVDKATPVNLAQHTYWNLGGQKSGHDILSHKVQIFGSKITAVDENLIPTGILESVKGTPYDFLKARTVGSRVNELPGLYDINYVIDGDKSRHLQKVVTVRENVSGRKLELWSNQVGLQFYTGGMLNATKGKDGAVYDKHAGIALETQGLPDSLNHPNFPSQIVHPGQTYKHYMLYRFTACC</sequence>
<dbReference type="GO" id="GO:0006006">
    <property type="term" value="P:glucose metabolic process"/>
    <property type="evidence" value="ECO:0007669"/>
    <property type="project" value="TreeGrafter"/>
</dbReference>
<dbReference type="AlphaFoldDB" id="A0AAQ3P166"/>
<comment type="catalytic activity">
    <reaction evidence="5">
        <text>alpha-D-glucose = beta-D-glucose</text>
        <dbReference type="Rhea" id="RHEA:10264"/>
        <dbReference type="ChEBI" id="CHEBI:15903"/>
        <dbReference type="ChEBI" id="CHEBI:17925"/>
        <dbReference type="EC" id="5.1.3.3"/>
    </reaction>
</comment>
<dbReference type="GO" id="GO:0033499">
    <property type="term" value="P:galactose catabolic process via UDP-galactose, Leloir pathway"/>
    <property type="evidence" value="ECO:0007669"/>
    <property type="project" value="TreeGrafter"/>
</dbReference>
<keyword evidence="4 5" id="KW-0119">Carbohydrate metabolism</keyword>
<dbReference type="Proteomes" id="UP001374535">
    <property type="component" value="Chromosome 2"/>
</dbReference>
<name>A0AAQ3P166_VIGMU</name>
<evidence type="ECO:0000313" key="10">
    <source>
        <dbReference type="EMBL" id="WVZ19859.1"/>
    </source>
</evidence>
<evidence type="ECO:0000256" key="4">
    <source>
        <dbReference type="ARBA" id="ARBA00023277"/>
    </source>
</evidence>
<evidence type="ECO:0000256" key="8">
    <source>
        <dbReference type="PIRSR" id="PIRSR005096-3"/>
    </source>
</evidence>
<evidence type="ECO:0000256" key="7">
    <source>
        <dbReference type="PIRSR" id="PIRSR005096-2"/>
    </source>
</evidence>
<feature type="binding site" evidence="8">
    <location>
        <begin position="191"/>
        <end position="193"/>
    </location>
    <ligand>
        <name>beta-D-galactose</name>
        <dbReference type="ChEBI" id="CHEBI:27667"/>
    </ligand>
</feature>
<dbReference type="SUPFAM" id="SSF74650">
    <property type="entry name" value="Galactose mutarotase-like"/>
    <property type="match status" value="1"/>
</dbReference>
<dbReference type="EC" id="5.1.3.3" evidence="5"/>
<keyword evidence="3 5" id="KW-0413">Isomerase</keyword>
<dbReference type="InterPro" id="IPR047215">
    <property type="entry name" value="Galactose_mutarotase-like"/>
</dbReference>
<dbReference type="InterPro" id="IPR015443">
    <property type="entry name" value="Aldose_1-epimerase"/>
</dbReference>
<evidence type="ECO:0000313" key="11">
    <source>
        <dbReference type="Proteomes" id="UP001374535"/>
    </source>
</evidence>
<keyword evidence="9" id="KW-0732">Signal</keyword>
<accession>A0AAQ3P166</accession>
<dbReference type="InterPro" id="IPR014718">
    <property type="entry name" value="GH-type_carb-bd"/>
</dbReference>
<dbReference type="InterPro" id="IPR008183">
    <property type="entry name" value="Aldose_1/G6P_1-epimerase"/>
</dbReference>
<evidence type="ECO:0000256" key="1">
    <source>
        <dbReference type="ARBA" id="ARBA00005028"/>
    </source>
</evidence>
<dbReference type="GO" id="GO:0004034">
    <property type="term" value="F:aldose 1-epimerase activity"/>
    <property type="evidence" value="ECO:0007669"/>
    <property type="project" value="UniProtKB-EC"/>
</dbReference>
<feature type="binding site" evidence="7">
    <location>
        <position position="258"/>
    </location>
    <ligand>
        <name>beta-D-galactose</name>
        <dbReference type="ChEBI" id="CHEBI:27667"/>
    </ligand>
</feature>
<protein>
    <recommendedName>
        <fullName evidence="5">Aldose 1-epimerase</fullName>
        <ecNumber evidence="5">5.1.3.3</ecNumber>
    </recommendedName>
</protein>
<dbReference type="Gene3D" id="2.70.98.10">
    <property type="match status" value="1"/>
</dbReference>
<feature type="active site" description="Proton acceptor" evidence="6">
    <location>
        <position position="323"/>
    </location>
</feature>
<keyword evidence="11" id="KW-1185">Reference proteome</keyword>
<reference evidence="10 11" key="1">
    <citation type="journal article" date="2023" name="Life. Sci Alliance">
        <title>Evolutionary insights into 3D genome organization and epigenetic landscape of Vigna mungo.</title>
        <authorList>
            <person name="Junaid A."/>
            <person name="Singh B."/>
            <person name="Bhatia S."/>
        </authorList>
    </citation>
    <scope>NUCLEOTIDE SEQUENCE [LARGE SCALE GENOMIC DNA]</scope>
    <source>
        <strain evidence="10">Urdbean</strain>
    </source>
</reference>
<organism evidence="10 11">
    <name type="scientific">Vigna mungo</name>
    <name type="common">Black gram</name>
    <name type="synonym">Phaseolus mungo</name>
    <dbReference type="NCBI Taxonomy" id="3915"/>
    <lineage>
        <taxon>Eukaryota</taxon>
        <taxon>Viridiplantae</taxon>
        <taxon>Streptophyta</taxon>
        <taxon>Embryophyta</taxon>
        <taxon>Tracheophyta</taxon>
        <taxon>Spermatophyta</taxon>
        <taxon>Magnoliopsida</taxon>
        <taxon>eudicotyledons</taxon>
        <taxon>Gunneridae</taxon>
        <taxon>Pentapetalae</taxon>
        <taxon>rosids</taxon>
        <taxon>fabids</taxon>
        <taxon>Fabales</taxon>
        <taxon>Fabaceae</taxon>
        <taxon>Papilionoideae</taxon>
        <taxon>50 kb inversion clade</taxon>
        <taxon>NPAAA clade</taxon>
        <taxon>indigoferoid/millettioid clade</taxon>
        <taxon>Phaseoleae</taxon>
        <taxon>Vigna</taxon>
    </lineage>
</organism>
<evidence type="ECO:0000256" key="6">
    <source>
        <dbReference type="PIRSR" id="PIRSR005096-1"/>
    </source>
</evidence>
<comment type="similarity">
    <text evidence="2 5">Belongs to the aldose epimerase family.</text>
</comment>
<feature type="active site" description="Proton donor" evidence="6">
    <location>
        <position position="191"/>
    </location>
</feature>
<dbReference type="GO" id="GO:0030246">
    <property type="term" value="F:carbohydrate binding"/>
    <property type="evidence" value="ECO:0007669"/>
    <property type="project" value="InterPro"/>
</dbReference>
<dbReference type="InterPro" id="IPR011013">
    <property type="entry name" value="Gal_mutarotase_sf_dom"/>
</dbReference>
<evidence type="ECO:0000256" key="5">
    <source>
        <dbReference type="PIRNR" id="PIRNR005096"/>
    </source>
</evidence>
<dbReference type="Pfam" id="PF01263">
    <property type="entry name" value="Aldose_epim"/>
    <property type="match status" value="1"/>
</dbReference>
<evidence type="ECO:0000256" key="2">
    <source>
        <dbReference type="ARBA" id="ARBA00006206"/>
    </source>
</evidence>
<dbReference type="EMBL" id="CP144699">
    <property type="protein sequence ID" value="WVZ19859.1"/>
    <property type="molecule type" value="Genomic_DNA"/>
</dbReference>
<dbReference type="CDD" id="cd09019">
    <property type="entry name" value="galactose_mutarotase_like"/>
    <property type="match status" value="1"/>
</dbReference>
<dbReference type="NCBIfam" id="NF008277">
    <property type="entry name" value="PRK11055.1"/>
    <property type="match status" value="1"/>
</dbReference>
<gene>
    <name evidence="10" type="ORF">V8G54_007181</name>
</gene>
<evidence type="ECO:0000256" key="9">
    <source>
        <dbReference type="SAM" id="SignalP"/>
    </source>
</evidence>
<evidence type="ECO:0000256" key="3">
    <source>
        <dbReference type="ARBA" id="ARBA00023235"/>
    </source>
</evidence>
<feature type="binding site" evidence="8">
    <location>
        <begin position="92"/>
        <end position="93"/>
    </location>
    <ligand>
        <name>beta-D-galactose</name>
        <dbReference type="ChEBI" id="CHEBI:27667"/>
    </ligand>
</feature>